<feature type="region of interest" description="Disordered" evidence="1">
    <location>
        <begin position="90"/>
        <end position="141"/>
    </location>
</feature>
<keyword evidence="5" id="KW-1185">Reference proteome</keyword>
<dbReference type="EMBL" id="JH992994">
    <property type="protein sequence ID" value="EKX46512.1"/>
    <property type="molecule type" value="Genomic_DNA"/>
</dbReference>
<dbReference type="GeneID" id="17303192"/>
<sequence>MTPTPRICSYFFAAVLLLLLSAEVHAAGASSCTEDGEGCFMSSFLRREENLRMKLDSLLLRLNGLVNAVHAMQSEVVSVLQDLGECRTNHPRRNEIVGSAQSQEKSEQAGDGKTEQGESVKESENLAQDSSEENGGQAAADAESYLAPPGENAETFGARLIMPVEQEVLHVNAPHYVMELFTPARGDALVEISIDNYVVVKIDLLCSFKCSSSGGNTYVSSTGGRSEADSCQCQCTRNCDCGRCMRSTYSEMVRIEGDVIQPGQHSLTVDLMSGQPRTKQILQTFFFVVPEWLTAFSSFLNETATVRSLSPNVMQATLTAPAHALPGLTYSMPPGHAVGAGALWPGIAIRRPRAGEVFRQRSGVRVELELLDFEWEVDGSLQASIVSQINDGSCAGFYGCPLSRPLPLQEVMDVQSRHSRWELQSVQDCSLVKIESLQLLPGFYRLQVYLTDRDGRQMSSIRHRVFSVTLDAAGSGEEEQEGEEERWQCPKKHCGAEVRKVERPARPLSLLLLTEWPAIAGISASADRWRMMVDALWQLGHLVQVVSRNCAPYHGDYISKSHRGGGARSICGISSTDIPALLLELDRVDVVLMDNRFFLFPSARSIPQQWIPFLRESPRTQDARLVVVSDQLVRPNGTELDDASDRHMLHAAGAQLVGFAAADVIAVSTVEDLRWIGRVFSPGAPILLLRHSIVMPKIERRTPGFRQRKGILWIGGGVSYSAGELELISKRVLPMLEGEVGGGDSFVFVCRE</sequence>
<feature type="signal peptide" evidence="2">
    <location>
        <begin position="1"/>
        <end position="26"/>
    </location>
</feature>
<evidence type="ECO:0000256" key="1">
    <source>
        <dbReference type="SAM" id="MobiDB-lite"/>
    </source>
</evidence>
<name>L1JDX0_GUITC</name>
<feature type="compositionally biased region" description="Basic and acidic residues" evidence="1">
    <location>
        <begin position="104"/>
        <end position="124"/>
    </location>
</feature>
<keyword evidence="2" id="KW-0732">Signal</keyword>
<dbReference type="EnsemblProtists" id="EKX46512">
    <property type="protein sequence ID" value="EKX46512"/>
    <property type="gene ID" value="GUITHDRAFT_138243"/>
</dbReference>
<dbReference type="RefSeq" id="XP_005833492.1">
    <property type="nucleotide sequence ID" value="XM_005833435.1"/>
</dbReference>
<evidence type="ECO:0000313" key="3">
    <source>
        <dbReference type="EMBL" id="EKX46512.1"/>
    </source>
</evidence>
<accession>L1JDX0</accession>
<organism evidence="3">
    <name type="scientific">Guillardia theta (strain CCMP2712)</name>
    <name type="common">Cryptophyte</name>
    <dbReference type="NCBI Taxonomy" id="905079"/>
    <lineage>
        <taxon>Eukaryota</taxon>
        <taxon>Cryptophyceae</taxon>
        <taxon>Pyrenomonadales</taxon>
        <taxon>Geminigeraceae</taxon>
        <taxon>Guillardia</taxon>
    </lineage>
</organism>
<feature type="chain" id="PRO_5008771299" evidence="2">
    <location>
        <begin position="27"/>
        <end position="752"/>
    </location>
</feature>
<dbReference type="KEGG" id="gtt:GUITHDRAFT_138243"/>
<evidence type="ECO:0000256" key="2">
    <source>
        <dbReference type="SAM" id="SignalP"/>
    </source>
</evidence>
<reference evidence="4" key="3">
    <citation type="submission" date="2015-06" db="UniProtKB">
        <authorList>
            <consortium name="EnsemblProtists"/>
        </authorList>
    </citation>
    <scope>IDENTIFICATION</scope>
</reference>
<reference evidence="5" key="2">
    <citation type="submission" date="2012-11" db="EMBL/GenBank/DDBJ databases">
        <authorList>
            <person name="Kuo A."/>
            <person name="Curtis B.A."/>
            <person name="Tanifuji G."/>
            <person name="Burki F."/>
            <person name="Gruber A."/>
            <person name="Irimia M."/>
            <person name="Maruyama S."/>
            <person name="Arias M.C."/>
            <person name="Ball S.G."/>
            <person name="Gile G.H."/>
            <person name="Hirakawa Y."/>
            <person name="Hopkins J.F."/>
            <person name="Rensing S.A."/>
            <person name="Schmutz J."/>
            <person name="Symeonidi A."/>
            <person name="Elias M."/>
            <person name="Eveleigh R.J."/>
            <person name="Herman E.K."/>
            <person name="Klute M.J."/>
            <person name="Nakayama T."/>
            <person name="Obornik M."/>
            <person name="Reyes-Prieto A."/>
            <person name="Armbrust E.V."/>
            <person name="Aves S.J."/>
            <person name="Beiko R.G."/>
            <person name="Coutinho P."/>
            <person name="Dacks J.B."/>
            <person name="Durnford D.G."/>
            <person name="Fast N.M."/>
            <person name="Green B.R."/>
            <person name="Grisdale C."/>
            <person name="Hempe F."/>
            <person name="Henrissat B."/>
            <person name="Hoppner M.P."/>
            <person name="Ishida K.-I."/>
            <person name="Kim E."/>
            <person name="Koreny L."/>
            <person name="Kroth P.G."/>
            <person name="Liu Y."/>
            <person name="Malik S.-B."/>
            <person name="Maier U.G."/>
            <person name="McRose D."/>
            <person name="Mock T."/>
            <person name="Neilson J.A."/>
            <person name="Onodera N.T."/>
            <person name="Poole A.M."/>
            <person name="Pritham E.J."/>
            <person name="Richards T.A."/>
            <person name="Rocap G."/>
            <person name="Roy S.W."/>
            <person name="Sarai C."/>
            <person name="Schaack S."/>
            <person name="Shirato S."/>
            <person name="Slamovits C.H."/>
            <person name="Spencer D.F."/>
            <person name="Suzuki S."/>
            <person name="Worden A.Z."/>
            <person name="Zauner S."/>
            <person name="Barry K."/>
            <person name="Bell C."/>
            <person name="Bharti A.K."/>
            <person name="Crow J.A."/>
            <person name="Grimwood J."/>
            <person name="Kramer R."/>
            <person name="Lindquist E."/>
            <person name="Lucas S."/>
            <person name="Salamov A."/>
            <person name="McFadden G.I."/>
            <person name="Lane C.E."/>
            <person name="Keeling P.J."/>
            <person name="Gray M.W."/>
            <person name="Grigoriev I.V."/>
            <person name="Archibald J.M."/>
        </authorList>
    </citation>
    <scope>NUCLEOTIDE SEQUENCE</scope>
    <source>
        <strain evidence="5">CCMP2712</strain>
    </source>
</reference>
<gene>
    <name evidence="3" type="ORF">GUITHDRAFT_138243</name>
</gene>
<dbReference type="Proteomes" id="UP000011087">
    <property type="component" value="Unassembled WGS sequence"/>
</dbReference>
<proteinExistence type="predicted"/>
<dbReference type="HOGENOM" id="CLU_370274_0_0_1"/>
<reference evidence="3 5" key="1">
    <citation type="journal article" date="2012" name="Nature">
        <title>Algal genomes reveal evolutionary mosaicism and the fate of nucleomorphs.</title>
        <authorList>
            <consortium name="DOE Joint Genome Institute"/>
            <person name="Curtis B.A."/>
            <person name="Tanifuji G."/>
            <person name="Burki F."/>
            <person name="Gruber A."/>
            <person name="Irimia M."/>
            <person name="Maruyama S."/>
            <person name="Arias M.C."/>
            <person name="Ball S.G."/>
            <person name="Gile G.H."/>
            <person name="Hirakawa Y."/>
            <person name="Hopkins J.F."/>
            <person name="Kuo A."/>
            <person name="Rensing S.A."/>
            <person name="Schmutz J."/>
            <person name="Symeonidi A."/>
            <person name="Elias M."/>
            <person name="Eveleigh R.J."/>
            <person name="Herman E.K."/>
            <person name="Klute M.J."/>
            <person name="Nakayama T."/>
            <person name="Obornik M."/>
            <person name="Reyes-Prieto A."/>
            <person name="Armbrust E.V."/>
            <person name="Aves S.J."/>
            <person name="Beiko R.G."/>
            <person name="Coutinho P."/>
            <person name="Dacks J.B."/>
            <person name="Durnford D.G."/>
            <person name="Fast N.M."/>
            <person name="Green B.R."/>
            <person name="Grisdale C.J."/>
            <person name="Hempel F."/>
            <person name="Henrissat B."/>
            <person name="Hoppner M.P."/>
            <person name="Ishida K."/>
            <person name="Kim E."/>
            <person name="Koreny L."/>
            <person name="Kroth P.G."/>
            <person name="Liu Y."/>
            <person name="Malik S.B."/>
            <person name="Maier U.G."/>
            <person name="McRose D."/>
            <person name="Mock T."/>
            <person name="Neilson J.A."/>
            <person name="Onodera N.T."/>
            <person name="Poole A.M."/>
            <person name="Pritham E.J."/>
            <person name="Richards T.A."/>
            <person name="Rocap G."/>
            <person name="Roy S.W."/>
            <person name="Sarai C."/>
            <person name="Schaack S."/>
            <person name="Shirato S."/>
            <person name="Slamovits C.H."/>
            <person name="Spencer D.F."/>
            <person name="Suzuki S."/>
            <person name="Worden A.Z."/>
            <person name="Zauner S."/>
            <person name="Barry K."/>
            <person name="Bell C."/>
            <person name="Bharti A.K."/>
            <person name="Crow J.A."/>
            <person name="Grimwood J."/>
            <person name="Kramer R."/>
            <person name="Lindquist E."/>
            <person name="Lucas S."/>
            <person name="Salamov A."/>
            <person name="McFadden G.I."/>
            <person name="Lane C.E."/>
            <person name="Keeling P.J."/>
            <person name="Gray M.W."/>
            <person name="Grigoriev I.V."/>
            <person name="Archibald J.M."/>
        </authorList>
    </citation>
    <scope>NUCLEOTIDE SEQUENCE</scope>
    <source>
        <strain evidence="3 5">CCMP2712</strain>
    </source>
</reference>
<dbReference type="PaxDb" id="55529-EKX46512"/>
<evidence type="ECO:0000313" key="5">
    <source>
        <dbReference type="Proteomes" id="UP000011087"/>
    </source>
</evidence>
<evidence type="ECO:0000313" key="4">
    <source>
        <dbReference type="EnsemblProtists" id="EKX46512"/>
    </source>
</evidence>
<dbReference type="AlphaFoldDB" id="L1JDX0"/>
<protein>
    <submittedName>
        <fullName evidence="3 4">Uncharacterized protein</fullName>
    </submittedName>
</protein>